<dbReference type="InterPro" id="IPR007492">
    <property type="entry name" value="LytTR_DNA-bd_dom"/>
</dbReference>
<feature type="transmembrane region" description="Helical" evidence="1">
    <location>
        <begin position="118"/>
        <end position="145"/>
    </location>
</feature>
<dbReference type="PANTHER" id="PTHR37299:SF1">
    <property type="entry name" value="STAGE 0 SPORULATION PROTEIN A HOMOLOG"/>
    <property type="match status" value="1"/>
</dbReference>
<reference evidence="3 4" key="1">
    <citation type="submission" date="2017-02" db="EMBL/GenBank/DDBJ databases">
        <authorList>
            <person name="Peterson S.W."/>
        </authorList>
    </citation>
    <scope>NUCLEOTIDE SEQUENCE [LARGE SCALE GENOMIC DNA]</scope>
    <source>
        <strain evidence="3 4">DSM 24412</strain>
    </source>
</reference>
<organism evidence="3 4">
    <name type="scientific">Alkalitalea saponilacus</name>
    <dbReference type="NCBI Taxonomy" id="889453"/>
    <lineage>
        <taxon>Bacteria</taxon>
        <taxon>Pseudomonadati</taxon>
        <taxon>Bacteroidota</taxon>
        <taxon>Bacteroidia</taxon>
        <taxon>Marinilabiliales</taxon>
        <taxon>Marinilabiliaceae</taxon>
        <taxon>Alkalitalea</taxon>
    </lineage>
</organism>
<evidence type="ECO:0000313" key="3">
    <source>
        <dbReference type="EMBL" id="SKC23574.1"/>
    </source>
</evidence>
<dbReference type="EMBL" id="FUYV01000018">
    <property type="protein sequence ID" value="SKC23574.1"/>
    <property type="molecule type" value="Genomic_DNA"/>
</dbReference>
<dbReference type="PANTHER" id="PTHR37299">
    <property type="entry name" value="TRANSCRIPTIONAL REGULATOR-RELATED"/>
    <property type="match status" value="1"/>
</dbReference>
<feature type="transmembrane region" description="Helical" evidence="1">
    <location>
        <begin position="20"/>
        <end position="37"/>
    </location>
</feature>
<dbReference type="RefSeq" id="WP_079558541.1">
    <property type="nucleotide sequence ID" value="NZ_CP021904.1"/>
</dbReference>
<feature type="transmembrane region" description="Helical" evidence="1">
    <location>
        <begin position="49"/>
        <end position="73"/>
    </location>
</feature>
<keyword evidence="4" id="KW-1185">Reference proteome</keyword>
<feature type="transmembrane region" description="Helical" evidence="1">
    <location>
        <begin position="85"/>
        <end position="106"/>
    </location>
</feature>
<evidence type="ECO:0000259" key="2">
    <source>
        <dbReference type="PROSITE" id="PS50930"/>
    </source>
</evidence>
<protein>
    <submittedName>
        <fullName evidence="3">DNA-binding response regulator, LytR/AlgR family</fullName>
    </submittedName>
</protein>
<dbReference type="AlphaFoldDB" id="A0A1T5HSA5"/>
<dbReference type="STRING" id="889453.SAMN03080601_02850"/>
<keyword evidence="1" id="KW-1133">Transmembrane helix</keyword>
<dbReference type="InterPro" id="IPR046947">
    <property type="entry name" value="LytR-like"/>
</dbReference>
<dbReference type="PROSITE" id="PS50930">
    <property type="entry name" value="HTH_LYTTR"/>
    <property type="match status" value="1"/>
</dbReference>
<dbReference type="GO" id="GO:0000156">
    <property type="term" value="F:phosphorelay response regulator activity"/>
    <property type="evidence" value="ECO:0007669"/>
    <property type="project" value="InterPro"/>
</dbReference>
<proteinExistence type="predicted"/>
<dbReference type="SMART" id="SM00850">
    <property type="entry name" value="LytTR"/>
    <property type="match status" value="1"/>
</dbReference>
<evidence type="ECO:0000256" key="1">
    <source>
        <dbReference type="SAM" id="Phobius"/>
    </source>
</evidence>
<dbReference type="Gene3D" id="2.40.50.1020">
    <property type="entry name" value="LytTr DNA-binding domain"/>
    <property type="match status" value="1"/>
</dbReference>
<dbReference type="GO" id="GO:0003677">
    <property type="term" value="F:DNA binding"/>
    <property type="evidence" value="ECO:0007669"/>
    <property type="project" value="UniProtKB-KW"/>
</dbReference>
<dbReference type="KEGG" id="asx:CDL62_03905"/>
<name>A0A1T5HSA5_9BACT</name>
<sequence>MAIKQRVIAEYFVSPRNTIIQIVFTSLFALFFINLYKPFGAREWYDVNLWIFLLVSGLLVVAGMCVVFISRFTMLMIKRRRKITIPGYSVMIAAEVLLMGLLYAILERVVLGDVRPFSVLAYLAVQNTSLILLIPYLITSLYFAWREKKVSFEQLLRQIRSRPAFIPFKDENGTLRITVKATDVLYVEASDNYVDIYYKSGGKTKSYLLRNTLKRLEILLRDYPLVRCHRSFMINLNQVKMLRRVKGQFQLLLDDAGDLIVPVSRSYTEMVVSYFDESTENID</sequence>
<keyword evidence="3" id="KW-0238">DNA-binding</keyword>
<dbReference type="Pfam" id="PF04397">
    <property type="entry name" value="LytTR"/>
    <property type="match status" value="1"/>
</dbReference>
<dbReference type="Proteomes" id="UP000191055">
    <property type="component" value="Unassembled WGS sequence"/>
</dbReference>
<evidence type="ECO:0000313" key="4">
    <source>
        <dbReference type="Proteomes" id="UP000191055"/>
    </source>
</evidence>
<accession>A0A1T5HSA5</accession>
<keyword evidence="1" id="KW-0472">Membrane</keyword>
<dbReference type="OrthoDB" id="1118393at2"/>
<keyword evidence="1" id="KW-0812">Transmembrane</keyword>
<feature type="domain" description="HTH LytTR-type" evidence="2">
    <location>
        <begin position="173"/>
        <end position="267"/>
    </location>
</feature>
<gene>
    <name evidence="3" type="ORF">SAMN03080601_02850</name>
</gene>